<dbReference type="OrthoDB" id="880459at2"/>
<evidence type="ECO:0000313" key="3">
    <source>
        <dbReference type="Proteomes" id="UP000186351"/>
    </source>
</evidence>
<evidence type="ECO:0000313" key="2">
    <source>
        <dbReference type="EMBL" id="ANU63273.1"/>
    </source>
</evidence>
<dbReference type="Gene3D" id="2.40.128.270">
    <property type="match status" value="1"/>
</dbReference>
<evidence type="ECO:0000259" key="1">
    <source>
        <dbReference type="Pfam" id="PF03724"/>
    </source>
</evidence>
<dbReference type="EMBL" id="CP015402">
    <property type="protein sequence ID" value="ANU63273.1"/>
    <property type="molecule type" value="Genomic_DNA"/>
</dbReference>
<accession>A0A1B1S8Z5</accession>
<keyword evidence="3" id="KW-1185">Reference proteome</keyword>
<protein>
    <recommendedName>
        <fullName evidence="1">DUF306 domain-containing protein</fullName>
    </recommendedName>
</protein>
<reference evidence="3" key="1">
    <citation type="submission" date="2016-04" db="EMBL/GenBank/DDBJ databases">
        <title>Complete Genome Sequences of Twelve Strains of a Stable Defined Moderately Diverse Mouse Microbiota 2 (sDMDMm2).</title>
        <authorList>
            <person name="Uchimura Y."/>
            <person name="Wyss M."/>
            <person name="Brugiroux S."/>
            <person name="Limenitakis J.P."/>
            <person name="Stecher B."/>
            <person name="McCoy K.D."/>
            <person name="Macpherson A.J."/>
        </authorList>
    </citation>
    <scope>NUCLEOTIDE SEQUENCE [LARGE SCALE GENOMIC DNA]</scope>
    <source>
        <strain evidence="3">YL27</strain>
    </source>
</reference>
<dbReference type="Proteomes" id="UP000186351">
    <property type="component" value="Chromosome"/>
</dbReference>
<feature type="domain" description="DUF306" evidence="1">
    <location>
        <begin position="67"/>
        <end position="140"/>
    </location>
</feature>
<dbReference type="InterPro" id="IPR053147">
    <property type="entry name" value="Hsp_HslJ-like"/>
</dbReference>
<dbReference type="PANTHER" id="PTHR35535:SF2">
    <property type="entry name" value="DUF306 DOMAIN-CONTAINING PROTEIN"/>
    <property type="match status" value="1"/>
</dbReference>
<dbReference type="PANTHER" id="PTHR35535">
    <property type="entry name" value="HEAT SHOCK PROTEIN HSLJ"/>
    <property type="match status" value="1"/>
</dbReference>
<dbReference type="STRING" id="1796646.A4V02_05735"/>
<dbReference type="GeneID" id="65536350"/>
<dbReference type="PROSITE" id="PS51257">
    <property type="entry name" value="PROKAR_LIPOPROTEIN"/>
    <property type="match status" value="1"/>
</dbReference>
<dbReference type="AlphaFoldDB" id="A0A1B1S8Z5"/>
<dbReference type="InterPro" id="IPR038670">
    <property type="entry name" value="HslJ-like_sf"/>
</dbReference>
<name>A0A1B1S8Z5_9BACT</name>
<proteinExistence type="predicted"/>
<gene>
    <name evidence="2" type="ORF">A4V02_05735</name>
</gene>
<dbReference type="Pfam" id="PF03724">
    <property type="entry name" value="META"/>
    <property type="match status" value="1"/>
</dbReference>
<dbReference type="RefSeq" id="WP_068960618.1">
    <property type="nucleotide sequence ID" value="NZ_CAJTAP010000015.1"/>
</dbReference>
<organism evidence="2 3">
    <name type="scientific">Muribaculum intestinale</name>
    <dbReference type="NCBI Taxonomy" id="1796646"/>
    <lineage>
        <taxon>Bacteria</taxon>
        <taxon>Pseudomonadati</taxon>
        <taxon>Bacteroidota</taxon>
        <taxon>Bacteroidia</taxon>
        <taxon>Bacteroidales</taxon>
        <taxon>Muribaculaceae</taxon>
        <taxon>Muribaculum</taxon>
    </lineage>
</organism>
<accession>A0A1Z2XJN3</accession>
<dbReference type="InterPro" id="IPR005184">
    <property type="entry name" value="DUF306_Meta_HslJ"/>
</dbReference>
<sequence>MTRKSILSVATALTILTASCGGNKENKEAAGNLQKETVANVDMRGQWYLDSIVFSDSDYVRVRPDERLSSIHQYIVFEDNTYFIKTNCNTISGSYTIKGDSITLGDGAMTEMACDDMSVEEALRRILPNIATVYIQTDSIARLDSRNPSEYIVLRKAQIEIK</sequence>
<dbReference type="KEGG" id="pary:A4V02_05735"/>